<evidence type="ECO:0000256" key="15">
    <source>
        <dbReference type="ARBA" id="ARBA00070160"/>
    </source>
</evidence>
<dbReference type="GO" id="GO:0071949">
    <property type="term" value="F:FAD binding"/>
    <property type="evidence" value="ECO:0007669"/>
    <property type="project" value="TreeGrafter"/>
</dbReference>
<feature type="domain" description="FAD/NAD(P)-binding" evidence="17">
    <location>
        <begin position="32"/>
        <end position="147"/>
    </location>
</feature>
<keyword evidence="8" id="KW-0496">Mitochondrion</keyword>
<comment type="catalytic activity">
    <reaction evidence="11">
        <text>a quinone + hydrogen sulfide + glutathione + H(+) = S-sulfanylglutathione + a quinol</text>
        <dbReference type="Rhea" id="RHEA:55156"/>
        <dbReference type="ChEBI" id="CHEBI:15378"/>
        <dbReference type="ChEBI" id="CHEBI:24646"/>
        <dbReference type="ChEBI" id="CHEBI:29919"/>
        <dbReference type="ChEBI" id="CHEBI:57925"/>
        <dbReference type="ChEBI" id="CHEBI:58905"/>
        <dbReference type="ChEBI" id="CHEBI:132124"/>
        <dbReference type="EC" id="1.8.5.8"/>
    </reaction>
    <physiologicalReaction direction="left-to-right" evidence="11">
        <dbReference type="Rhea" id="RHEA:55157"/>
    </physiologicalReaction>
</comment>
<dbReference type="GO" id="GO:0106436">
    <property type="term" value="F:glutathione-dependent sulfide quinone oxidoreductase activity"/>
    <property type="evidence" value="ECO:0007669"/>
    <property type="project" value="UniProtKB-EC"/>
</dbReference>
<dbReference type="InterPro" id="IPR023753">
    <property type="entry name" value="FAD/NAD-binding_dom"/>
</dbReference>
<dbReference type="SUPFAM" id="SSF51905">
    <property type="entry name" value="FAD/NAD(P)-binding domain"/>
    <property type="match status" value="2"/>
</dbReference>
<dbReference type="EC" id="1.8.5.8" evidence="14"/>
<keyword evidence="5" id="KW-0274">FAD</keyword>
<proteinExistence type="inferred from homology"/>
<evidence type="ECO:0000256" key="12">
    <source>
        <dbReference type="ARBA" id="ARBA00059167"/>
    </source>
</evidence>
<dbReference type="InterPro" id="IPR036188">
    <property type="entry name" value="FAD/NAD-bd_sf"/>
</dbReference>
<comment type="cofactor">
    <cofactor evidence="1">
        <name>FAD</name>
        <dbReference type="ChEBI" id="CHEBI:57692"/>
    </cofactor>
</comment>
<evidence type="ECO:0000313" key="19">
    <source>
        <dbReference type="Proteomes" id="UP000820818"/>
    </source>
</evidence>
<comment type="similarity">
    <text evidence="13">Belongs to the SQRD family.</text>
</comment>
<dbReference type="GO" id="GO:0070221">
    <property type="term" value="P:sulfide oxidation, using sulfide:quinone oxidoreductase"/>
    <property type="evidence" value="ECO:0007669"/>
    <property type="project" value="TreeGrafter"/>
</dbReference>
<reference evidence="18 19" key="1">
    <citation type="submission" date="2022-05" db="EMBL/GenBank/DDBJ databases">
        <title>A multi-omics perspective on studying reproductive biology in Daphnia sinensis.</title>
        <authorList>
            <person name="Jia J."/>
        </authorList>
    </citation>
    <scope>NUCLEOTIDE SEQUENCE [LARGE SCALE GENOMIC DNA]</scope>
    <source>
        <strain evidence="18 19">WSL</strain>
    </source>
</reference>
<organism evidence="18 19">
    <name type="scientific">Daphnia sinensis</name>
    <dbReference type="NCBI Taxonomy" id="1820382"/>
    <lineage>
        <taxon>Eukaryota</taxon>
        <taxon>Metazoa</taxon>
        <taxon>Ecdysozoa</taxon>
        <taxon>Arthropoda</taxon>
        <taxon>Crustacea</taxon>
        <taxon>Branchiopoda</taxon>
        <taxon>Diplostraca</taxon>
        <taxon>Cladocera</taxon>
        <taxon>Anomopoda</taxon>
        <taxon>Daphniidae</taxon>
        <taxon>Daphnia</taxon>
        <taxon>Daphnia similis group</taxon>
    </lineage>
</organism>
<dbReference type="Pfam" id="PF07992">
    <property type="entry name" value="Pyr_redox_2"/>
    <property type="match status" value="1"/>
</dbReference>
<sequence length="441" mass="49384">MAAIFKCKSVIGVSGWNARFFSTSKQRLSQSYKIVVVGGGAGGCSVAAKFSSLLPKNHVAIIEPNDTHYYQPMWTMVGGGMKKLEQSGRPMSEVLPKNARWIKERASEFFPKENRLVTASGEEIHYDYLVIAMGLQLDYDKIKGLPEAFNTPGVCSNYSTLYVGKTLESLKNFKEGNAIFTFPNTPIKCAGAPQKAMYISEEYLRKHNKRDKANVMFNTSLGAIFGVKKYAEALEKVVKERNIAVNFRHELVEVKPDTKEAVFRLLDDPAGTTKTFKYEMLHVTPPMSSPALLRANKQLTNEAGYLEIDKSTLQHVRFSNIFGIGDCTSLPTSKTAAAVAGQNKIVFDNLRLLMDGKKLSKKYDGYTSCPLVTGYSKCILAEFDYDGKPLETLPINQAKERMTSFFMKKELMPQLYWKLMLNGWWNGPSTIRKILHLGTGH</sequence>
<dbReference type="GO" id="GO:0048038">
    <property type="term" value="F:quinone binding"/>
    <property type="evidence" value="ECO:0007669"/>
    <property type="project" value="UniProtKB-KW"/>
</dbReference>
<evidence type="ECO:0000256" key="7">
    <source>
        <dbReference type="ARBA" id="ARBA00023002"/>
    </source>
</evidence>
<evidence type="ECO:0000259" key="17">
    <source>
        <dbReference type="Pfam" id="PF07992"/>
    </source>
</evidence>
<evidence type="ECO:0000256" key="16">
    <source>
        <dbReference type="ARBA" id="ARBA00082958"/>
    </source>
</evidence>
<comment type="catalytic activity">
    <reaction evidence="9">
        <text>ubiquinone-10 + hydrogen sulfide + sulfite + 2 H(+) = ubiquinol-10 + thiosulfate</text>
        <dbReference type="Rhea" id="RHEA:38359"/>
        <dbReference type="ChEBI" id="CHEBI:15378"/>
        <dbReference type="ChEBI" id="CHEBI:17359"/>
        <dbReference type="ChEBI" id="CHEBI:29919"/>
        <dbReference type="ChEBI" id="CHEBI:33542"/>
        <dbReference type="ChEBI" id="CHEBI:46245"/>
        <dbReference type="ChEBI" id="CHEBI:64183"/>
    </reaction>
    <physiologicalReaction direction="left-to-right" evidence="9">
        <dbReference type="Rhea" id="RHEA:38360"/>
    </physiologicalReaction>
</comment>
<evidence type="ECO:0000256" key="13">
    <source>
        <dbReference type="ARBA" id="ARBA00060891"/>
    </source>
</evidence>
<protein>
    <recommendedName>
        <fullName evidence="15">Sulfide:quinone oxidoreductase, mitochondrial</fullName>
        <ecNumber evidence="14">1.8.5.8</ecNumber>
    </recommendedName>
    <alternativeName>
        <fullName evidence="16">Sulfide quinone oxidoreductase</fullName>
    </alternativeName>
</protein>
<comment type="subcellular location">
    <subcellularLocation>
        <location evidence="2">Mitochondrion</location>
    </subcellularLocation>
</comment>
<dbReference type="Proteomes" id="UP000820818">
    <property type="component" value="Linkage Group LG8"/>
</dbReference>
<evidence type="ECO:0000256" key="8">
    <source>
        <dbReference type="ARBA" id="ARBA00023128"/>
    </source>
</evidence>
<dbReference type="FunFam" id="3.50.50.60:FF:000034">
    <property type="entry name" value="sulfide:quinone oxidoreductase, mitochondrial"/>
    <property type="match status" value="1"/>
</dbReference>
<evidence type="ECO:0000256" key="9">
    <source>
        <dbReference type="ARBA" id="ARBA00051038"/>
    </source>
</evidence>
<name>A0AAD5KJN5_9CRUS</name>
<accession>A0AAD5KJN5</accession>
<evidence type="ECO:0000256" key="10">
    <source>
        <dbReference type="ARBA" id="ARBA00052810"/>
    </source>
</evidence>
<dbReference type="PANTHER" id="PTHR10632:SF2">
    <property type="entry name" value="SULFIDE:QUINONE OXIDOREDUCTASE, MITOCHONDRIAL"/>
    <property type="match status" value="1"/>
</dbReference>
<keyword evidence="6" id="KW-0809">Transit peptide</keyword>
<dbReference type="EMBL" id="WJBH02000008">
    <property type="protein sequence ID" value="KAI9553917.1"/>
    <property type="molecule type" value="Genomic_DNA"/>
</dbReference>
<dbReference type="GO" id="GO:0005739">
    <property type="term" value="C:mitochondrion"/>
    <property type="evidence" value="ECO:0007669"/>
    <property type="project" value="UniProtKB-SubCell"/>
</dbReference>
<keyword evidence="7" id="KW-0560">Oxidoreductase</keyword>
<evidence type="ECO:0000256" key="5">
    <source>
        <dbReference type="ARBA" id="ARBA00022827"/>
    </source>
</evidence>
<gene>
    <name evidence="18" type="ORF">GHT06_019187</name>
</gene>
<dbReference type="GO" id="GO:0070224">
    <property type="term" value="F:sulfide:quinone oxidoreductase activity"/>
    <property type="evidence" value="ECO:0007669"/>
    <property type="project" value="TreeGrafter"/>
</dbReference>
<keyword evidence="3" id="KW-0285">Flavoprotein</keyword>
<evidence type="ECO:0000256" key="11">
    <source>
        <dbReference type="ARBA" id="ARBA00052986"/>
    </source>
</evidence>
<evidence type="ECO:0000256" key="14">
    <source>
        <dbReference type="ARBA" id="ARBA00066447"/>
    </source>
</evidence>
<keyword evidence="19" id="KW-1185">Reference proteome</keyword>
<evidence type="ECO:0000313" key="18">
    <source>
        <dbReference type="EMBL" id="KAI9553917.1"/>
    </source>
</evidence>
<dbReference type="InterPro" id="IPR015904">
    <property type="entry name" value="Sulphide_quinone_reductase"/>
</dbReference>
<keyword evidence="4" id="KW-0874">Quinone</keyword>
<evidence type="ECO:0000256" key="3">
    <source>
        <dbReference type="ARBA" id="ARBA00022630"/>
    </source>
</evidence>
<dbReference type="AlphaFoldDB" id="A0AAD5KJN5"/>
<dbReference type="PANTHER" id="PTHR10632">
    <property type="entry name" value="SULFIDE:QUINONE OXIDOREDUCTASE"/>
    <property type="match status" value="1"/>
</dbReference>
<evidence type="ECO:0000256" key="4">
    <source>
        <dbReference type="ARBA" id="ARBA00022719"/>
    </source>
</evidence>
<comment type="function">
    <text evidence="12">Catalyzes the oxidation of hydrogen sulfide with the help of a quinone, such as ubiquinone-10, giving rise to thiosulfate and ultimately to sulfane (molecular sulfur) atoms. Requires an additional electron acceptor; can use sulfite, sulfide or cyanide (in vitro). It is believed the in vivo electron acceptor is glutathione.</text>
</comment>
<evidence type="ECO:0000256" key="2">
    <source>
        <dbReference type="ARBA" id="ARBA00004173"/>
    </source>
</evidence>
<dbReference type="Gene3D" id="3.50.50.60">
    <property type="entry name" value="FAD/NAD(P)-binding domain"/>
    <property type="match status" value="2"/>
</dbReference>
<evidence type="ECO:0000256" key="6">
    <source>
        <dbReference type="ARBA" id="ARBA00022946"/>
    </source>
</evidence>
<comment type="catalytic activity">
    <reaction evidence="10">
        <text>ubiquinone-10 + hydrogen sulfide + glutathione + H(+) = S-sulfanylglutathione + ubiquinol-10</text>
        <dbReference type="Rhea" id="RHEA:62608"/>
        <dbReference type="ChEBI" id="CHEBI:15378"/>
        <dbReference type="ChEBI" id="CHEBI:29919"/>
        <dbReference type="ChEBI" id="CHEBI:46245"/>
        <dbReference type="ChEBI" id="CHEBI:57925"/>
        <dbReference type="ChEBI" id="CHEBI:58905"/>
        <dbReference type="ChEBI" id="CHEBI:64183"/>
    </reaction>
    <physiologicalReaction direction="left-to-right" evidence="10">
        <dbReference type="Rhea" id="RHEA:62609"/>
    </physiologicalReaction>
</comment>
<evidence type="ECO:0000256" key="1">
    <source>
        <dbReference type="ARBA" id="ARBA00001974"/>
    </source>
</evidence>
<comment type="caution">
    <text evidence="18">The sequence shown here is derived from an EMBL/GenBank/DDBJ whole genome shotgun (WGS) entry which is preliminary data.</text>
</comment>